<dbReference type="SUPFAM" id="SSF56112">
    <property type="entry name" value="Protein kinase-like (PK-like)"/>
    <property type="match status" value="1"/>
</dbReference>
<name>A0AAD4Z960_PRUDU</name>
<gene>
    <name evidence="6" type="ORF">L3X38_016781</name>
</gene>
<reference evidence="6 7" key="1">
    <citation type="journal article" date="2022" name="G3 (Bethesda)">
        <title>Whole-genome sequence and methylome profiling of the almond [Prunus dulcis (Mill.) D.A. Webb] cultivar 'Nonpareil'.</title>
        <authorList>
            <person name="D'Amico-Willman K.M."/>
            <person name="Ouma W.Z."/>
            <person name="Meulia T."/>
            <person name="Sideli G.M."/>
            <person name="Gradziel T.M."/>
            <person name="Fresnedo-Ramirez J."/>
        </authorList>
    </citation>
    <scope>NUCLEOTIDE SEQUENCE [LARGE SCALE GENOMIC DNA]</scope>
    <source>
        <strain evidence="6">Clone GOH B32 T37-40</strain>
    </source>
</reference>
<dbReference type="PANTHER" id="PTHR11042">
    <property type="entry name" value="EUKARYOTIC TRANSLATION INITIATION FACTOR 2-ALPHA KINASE EIF2-ALPHA KINASE -RELATED"/>
    <property type="match status" value="1"/>
</dbReference>
<dbReference type="GO" id="GO:0004694">
    <property type="term" value="F:eukaryotic translation initiation factor 2alpha kinase activity"/>
    <property type="evidence" value="ECO:0007669"/>
    <property type="project" value="TreeGrafter"/>
</dbReference>
<dbReference type="InterPro" id="IPR011009">
    <property type="entry name" value="Kinase-like_dom_sf"/>
</dbReference>
<dbReference type="AlphaFoldDB" id="A0AAD4Z960"/>
<organism evidence="6 7">
    <name type="scientific">Prunus dulcis</name>
    <name type="common">Almond</name>
    <name type="synonym">Amygdalus dulcis</name>
    <dbReference type="NCBI Taxonomy" id="3755"/>
    <lineage>
        <taxon>Eukaryota</taxon>
        <taxon>Viridiplantae</taxon>
        <taxon>Streptophyta</taxon>
        <taxon>Embryophyta</taxon>
        <taxon>Tracheophyta</taxon>
        <taxon>Spermatophyta</taxon>
        <taxon>Magnoliopsida</taxon>
        <taxon>eudicotyledons</taxon>
        <taxon>Gunneridae</taxon>
        <taxon>Pentapetalae</taxon>
        <taxon>rosids</taxon>
        <taxon>fabids</taxon>
        <taxon>Rosales</taxon>
        <taxon>Rosaceae</taxon>
        <taxon>Amygdaloideae</taxon>
        <taxon>Amygdaleae</taxon>
        <taxon>Prunus</taxon>
    </lineage>
</organism>
<accession>A0AAD4Z960</accession>
<evidence type="ECO:0000256" key="2">
    <source>
        <dbReference type="ARBA" id="ARBA00022741"/>
    </source>
</evidence>
<evidence type="ECO:0000256" key="3">
    <source>
        <dbReference type="ARBA" id="ARBA00022777"/>
    </source>
</evidence>
<keyword evidence="5" id="KW-1133">Transmembrane helix</keyword>
<proteinExistence type="predicted"/>
<evidence type="ECO:0000313" key="7">
    <source>
        <dbReference type="Proteomes" id="UP001054821"/>
    </source>
</evidence>
<evidence type="ECO:0000256" key="1">
    <source>
        <dbReference type="ARBA" id="ARBA00022679"/>
    </source>
</evidence>
<evidence type="ECO:0000256" key="5">
    <source>
        <dbReference type="SAM" id="Phobius"/>
    </source>
</evidence>
<evidence type="ECO:0000256" key="4">
    <source>
        <dbReference type="ARBA" id="ARBA00022840"/>
    </source>
</evidence>
<dbReference type="Gene3D" id="3.30.200.20">
    <property type="entry name" value="Phosphorylase Kinase, domain 1"/>
    <property type="match status" value="1"/>
</dbReference>
<dbReference type="GO" id="GO:0005524">
    <property type="term" value="F:ATP binding"/>
    <property type="evidence" value="ECO:0007669"/>
    <property type="project" value="UniProtKB-KW"/>
</dbReference>
<evidence type="ECO:0000313" key="6">
    <source>
        <dbReference type="EMBL" id="KAI5337510.1"/>
    </source>
</evidence>
<keyword evidence="7" id="KW-1185">Reference proteome</keyword>
<keyword evidence="1" id="KW-0808">Transferase</keyword>
<keyword evidence="5" id="KW-0812">Transmembrane</keyword>
<feature type="transmembrane region" description="Helical" evidence="5">
    <location>
        <begin position="100"/>
        <end position="121"/>
    </location>
</feature>
<dbReference type="Proteomes" id="UP001054821">
    <property type="component" value="Chromosome 3"/>
</dbReference>
<sequence length="170" mass="19466">MNKNSSSRVRREVLIMSQLQHQHIVRYHMVWLEPFLVGLNNVVDDDDGGSSPVNYVDLPHLYIQMELCDNILKDILENDKIMTDDMCWNIFANIMPLQRLFCVCLHTIPYIVSMFGIVVSYKSKIDETTYAVNKTAIRDEQEFKFAGKKGGVDHVAATASTYRTVPYGMA</sequence>
<comment type="caution">
    <text evidence="6">The sequence shown here is derived from an EMBL/GenBank/DDBJ whole genome shotgun (WGS) entry which is preliminary data.</text>
</comment>
<dbReference type="PANTHER" id="PTHR11042:SF136">
    <property type="entry name" value="EIF-2-ALPHA KINASE GCN2"/>
    <property type="match status" value="1"/>
</dbReference>
<dbReference type="GO" id="GO:0005634">
    <property type="term" value="C:nucleus"/>
    <property type="evidence" value="ECO:0007669"/>
    <property type="project" value="TreeGrafter"/>
</dbReference>
<dbReference type="EMBL" id="JAJFAZ020000003">
    <property type="protein sequence ID" value="KAI5337510.1"/>
    <property type="molecule type" value="Genomic_DNA"/>
</dbReference>
<dbReference type="InterPro" id="IPR050339">
    <property type="entry name" value="CC_SR_Kinase"/>
</dbReference>
<keyword evidence="4" id="KW-0067">ATP-binding</keyword>
<dbReference type="GO" id="GO:0005829">
    <property type="term" value="C:cytosol"/>
    <property type="evidence" value="ECO:0007669"/>
    <property type="project" value="TreeGrafter"/>
</dbReference>
<protein>
    <submittedName>
        <fullName evidence="6">Uncharacterized protein</fullName>
    </submittedName>
</protein>
<keyword evidence="5" id="KW-0472">Membrane</keyword>
<keyword evidence="2" id="KW-0547">Nucleotide-binding</keyword>
<keyword evidence="3" id="KW-0418">Kinase</keyword>